<dbReference type="PATRIC" id="fig|1423739.3.peg.1476"/>
<evidence type="ECO:0000313" key="1">
    <source>
        <dbReference type="EMBL" id="KRL64139.1"/>
    </source>
</evidence>
<reference evidence="1 2" key="1">
    <citation type="journal article" date="2015" name="Genome Announc.">
        <title>Expanding the biotechnology potential of lactobacilli through comparative genomics of 213 strains and associated genera.</title>
        <authorList>
            <person name="Sun Z."/>
            <person name="Harris H.M."/>
            <person name="McCann A."/>
            <person name="Guo C."/>
            <person name="Argimon S."/>
            <person name="Zhang W."/>
            <person name="Yang X."/>
            <person name="Jeffery I.B."/>
            <person name="Cooney J.C."/>
            <person name="Kagawa T.F."/>
            <person name="Liu W."/>
            <person name="Song Y."/>
            <person name="Salvetti E."/>
            <person name="Wrobel A."/>
            <person name="Rasinkangas P."/>
            <person name="Parkhill J."/>
            <person name="Rea M.C."/>
            <person name="O'Sullivan O."/>
            <person name="Ritari J."/>
            <person name="Douillard F.P."/>
            <person name="Paul Ross R."/>
            <person name="Yang R."/>
            <person name="Briner A.E."/>
            <person name="Felis G.E."/>
            <person name="de Vos W.M."/>
            <person name="Barrangou R."/>
            <person name="Klaenhammer T.R."/>
            <person name="Caufield P.W."/>
            <person name="Cui Y."/>
            <person name="Zhang H."/>
            <person name="O'Toole P.W."/>
        </authorList>
    </citation>
    <scope>NUCLEOTIDE SEQUENCE [LARGE SCALE GENOMIC DNA]</scope>
    <source>
        <strain evidence="1 2">DSM 14421</strain>
    </source>
</reference>
<protein>
    <submittedName>
        <fullName evidence="1">Uncharacterized protein</fullName>
    </submittedName>
</protein>
<dbReference type="Proteomes" id="UP000052013">
    <property type="component" value="Unassembled WGS sequence"/>
</dbReference>
<accession>A0A0R1SGH9</accession>
<gene>
    <name evidence="1" type="ORF">FC85_GL001412</name>
</gene>
<dbReference type="EMBL" id="AZEY01000098">
    <property type="protein sequence ID" value="KRL64139.1"/>
    <property type="molecule type" value="Genomic_DNA"/>
</dbReference>
<evidence type="ECO:0000313" key="2">
    <source>
        <dbReference type="Proteomes" id="UP000052013"/>
    </source>
</evidence>
<dbReference type="STRING" id="1423739.FC85_GL001412"/>
<name>A0A0R1SGH9_9LACO</name>
<proteinExistence type="predicted"/>
<comment type="caution">
    <text evidence="1">The sequence shown here is derived from an EMBL/GenBank/DDBJ whole genome shotgun (WGS) entry which is preliminary data.</text>
</comment>
<organism evidence="1 2">
    <name type="scientific">Lentilactobacillus diolivorans DSM 14421</name>
    <dbReference type="NCBI Taxonomy" id="1423739"/>
    <lineage>
        <taxon>Bacteria</taxon>
        <taxon>Bacillati</taxon>
        <taxon>Bacillota</taxon>
        <taxon>Bacilli</taxon>
        <taxon>Lactobacillales</taxon>
        <taxon>Lactobacillaceae</taxon>
        <taxon>Lentilactobacillus</taxon>
    </lineage>
</organism>
<sequence length="65" mass="7849">MAQYIVGATESRFLQIMNYQFDFIQINEENSAHIKIGFSTFILKYKSGYFFMQSNEWHKITTRRE</sequence>
<dbReference type="AlphaFoldDB" id="A0A0R1SGH9"/>